<evidence type="ECO:0000259" key="7">
    <source>
        <dbReference type="PROSITE" id="PS50850"/>
    </source>
</evidence>
<dbReference type="Gene3D" id="1.20.1250.20">
    <property type="entry name" value="MFS general substrate transporter like domains"/>
    <property type="match status" value="1"/>
</dbReference>
<feature type="transmembrane region" description="Helical" evidence="6">
    <location>
        <begin position="338"/>
        <end position="359"/>
    </location>
</feature>
<dbReference type="InterPro" id="IPR020846">
    <property type="entry name" value="MFS_dom"/>
</dbReference>
<feature type="transmembrane region" description="Helical" evidence="6">
    <location>
        <begin position="307"/>
        <end position="332"/>
    </location>
</feature>
<proteinExistence type="predicted"/>
<dbReference type="PROSITE" id="PS50850">
    <property type="entry name" value="MFS"/>
    <property type="match status" value="1"/>
</dbReference>
<dbReference type="InterPro" id="IPR011701">
    <property type="entry name" value="MFS"/>
</dbReference>
<evidence type="ECO:0000256" key="4">
    <source>
        <dbReference type="ARBA" id="ARBA00023136"/>
    </source>
</evidence>
<dbReference type="InterPro" id="IPR036259">
    <property type="entry name" value="MFS_trans_sf"/>
</dbReference>
<comment type="caution">
    <text evidence="8">The sequence shown here is derived from an EMBL/GenBank/DDBJ whole genome shotgun (WGS) entry which is preliminary data.</text>
</comment>
<dbReference type="PANTHER" id="PTHR23542">
    <property type="match status" value="1"/>
</dbReference>
<sequence>MPNRPALRTECGPVRFPGPDGWDTGPPVPLAHPCRWPTRAAGPPADPARRPADDRGALLLARFATAPDVSCAKAVGFRRAPGAGSLAEVRIVMLLTPYRETLALPKVMSVLAVATLARIPIAAGAVVLTLHVVTGLGMKYGAAGLVGAASTIGGSIGAPVIGRLIDRRGLRPVLALTTVAEVVYWLVAQSLPYWALLPVALVGGFLALPAFSVARQAIAALTPESHRLPGFALDSMTTELSFMAGPALGVLIATTAGARVAMVVLAAGILLSGVGLWLLNPPTRAAHEAPVSAGERIARREWLKPRFVAVLAVTMAATLVLAGTDVSVVAVLRASGELGWTGLVMSLWALFSLLGGFAYGLVRSGLPALALLAPMALLTIPVGLGGSHWWLLAVLLIPAGALCAPTITASSDAISRMIPAAARGEAMGLHNSALTVGVALGGPLAGLAIDTWGPKWGFTAVGAVGVLVALLVLPAELRRRSTPAAAVSTVEPAPGPGIEPAVVPADAAAGTSGPGGGAAAR</sequence>
<accession>A0A919TLS9</accession>
<feature type="transmembrane region" description="Helical" evidence="6">
    <location>
        <begin position="231"/>
        <end position="254"/>
    </location>
</feature>
<dbReference type="GO" id="GO:0005886">
    <property type="term" value="C:plasma membrane"/>
    <property type="evidence" value="ECO:0007669"/>
    <property type="project" value="UniProtKB-SubCell"/>
</dbReference>
<evidence type="ECO:0000256" key="3">
    <source>
        <dbReference type="ARBA" id="ARBA00022989"/>
    </source>
</evidence>
<feature type="compositionally biased region" description="Gly residues" evidence="5">
    <location>
        <begin position="512"/>
        <end position="521"/>
    </location>
</feature>
<evidence type="ECO:0000313" key="9">
    <source>
        <dbReference type="Proteomes" id="UP000629619"/>
    </source>
</evidence>
<feature type="transmembrane region" description="Helical" evidence="6">
    <location>
        <begin position="193"/>
        <end position="211"/>
    </location>
</feature>
<feature type="transmembrane region" description="Helical" evidence="6">
    <location>
        <begin position="260"/>
        <end position="279"/>
    </location>
</feature>
<feature type="transmembrane region" description="Helical" evidence="6">
    <location>
        <begin position="107"/>
        <end position="134"/>
    </location>
</feature>
<feature type="transmembrane region" description="Helical" evidence="6">
    <location>
        <begin position="390"/>
        <end position="408"/>
    </location>
</feature>
<feature type="transmembrane region" description="Helical" evidence="6">
    <location>
        <begin position="140"/>
        <end position="162"/>
    </location>
</feature>
<protein>
    <recommendedName>
        <fullName evidence="7">Major facilitator superfamily (MFS) profile domain-containing protein</fullName>
    </recommendedName>
</protein>
<gene>
    <name evidence="8" type="ORF">Asi03nite_42970</name>
</gene>
<evidence type="ECO:0000256" key="6">
    <source>
        <dbReference type="SAM" id="Phobius"/>
    </source>
</evidence>
<feature type="transmembrane region" description="Helical" evidence="6">
    <location>
        <begin position="455"/>
        <end position="473"/>
    </location>
</feature>
<evidence type="ECO:0000256" key="5">
    <source>
        <dbReference type="SAM" id="MobiDB-lite"/>
    </source>
</evidence>
<dbReference type="Pfam" id="PF07690">
    <property type="entry name" value="MFS_1"/>
    <property type="match status" value="1"/>
</dbReference>
<dbReference type="GO" id="GO:0022857">
    <property type="term" value="F:transmembrane transporter activity"/>
    <property type="evidence" value="ECO:0007669"/>
    <property type="project" value="InterPro"/>
</dbReference>
<feature type="transmembrane region" description="Helical" evidence="6">
    <location>
        <begin position="366"/>
        <end position="384"/>
    </location>
</feature>
<dbReference type="Proteomes" id="UP000629619">
    <property type="component" value="Unassembled WGS sequence"/>
</dbReference>
<feature type="domain" description="Major facilitator superfamily (MFS) profile" evidence="7">
    <location>
        <begin position="261"/>
        <end position="521"/>
    </location>
</feature>
<keyword evidence="4 6" id="KW-0472">Membrane</keyword>
<name>A0A919TLS9_9ACTN</name>
<feature type="region of interest" description="Disordered" evidence="5">
    <location>
        <begin position="1"/>
        <end position="22"/>
    </location>
</feature>
<keyword evidence="3 6" id="KW-1133">Transmembrane helix</keyword>
<evidence type="ECO:0000313" key="8">
    <source>
        <dbReference type="EMBL" id="GIF06759.1"/>
    </source>
</evidence>
<dbReference type="AlphaFoldDB" id="A0A919TLS9"/>
<evidence type="ECO:0000256" key="2">
    <source>
        <dbReference type="ARBA" id="ARBA00022692"/>
    </source>
</evidence>
<keyword evidence="9" id="KW-1185">Reference proteome</keyword>
<keyword evidence="2 6" id="KW-0812">Transmembrane</keyword>
<reference evidence="8" key="1">
    <citation type="submission" date="2021-01" db="EMBL/GenBank/DDBJ databases">
        <title>Whole genome shotgun sequence of Actinoplanes siamensis NBRC 109076.</title>
        <authorList>
            <person name="Komaki H."/>
            <person name="Tamura T."/>
        </authorList>
    </citation>
    <scope>NUCLEOTIDE SEQUENCE</scope>
    <source>
        <strain evidence="8">NBRC 109076</strain>
    </source>
</reference>
<feature type="transmembrane region" description="Helical" evidence="6">
    <location>
        <begin position="429"/>
        <end position="449"/>
    </location>
</feature>
<comment type="subcellular location">
    <subcellularLocation>
        <location evidence="1">Cell membrane</location>
        <topology evidence="1">Multi-pass membrane protein</topology>
    </subcellularLocation>
</comment>
<dbReference type="EMBL" id="BOMW01000040">
    <property type="protein sequence ID" value="GIF06759.1"/>
    <property type="molecule type" value="Genomic_DNA"/>
</dbReference>
<dbReference type="PANTHER" id="PTHR23542:SF1">
    <property type="entry name" value="MAJOR FACILITATOR SUPERFAMILY (MFS) PROFILE DOMAIN-CONTAINING PROTEIN"/>
    <property type="match status" value="1"/>
</dbReference>
<evidence type="ECO:0000256" key="1">
    <source>
        <dbReference type="ARBA" id="ARBA00004651"/>
    </source>
</evidence>
<feature type="region of interest" description="Disordered" evidence="5">
    <location>
        <begin position="488"/>
        <end position="521"/>
    </location>
</feature>
<dbReference type="SUPFAM" id="SSF103473">
    <property type="entry name" value="MFS general substrate transporter"/>
    <property type="match status" value="1"/>
</dbReference>
<organism evidence="8 9">
    <name type="scientific">Actinoplanes siamensis</name>
    <dbReference type="NCBI Taxonomy" id="1223317"/>
    <lineage>
        <taxon>Bacteria</taxon>
        <taxon>Bacillati</taxon>
        <taxon>Actinomycetota</taxon>
        <taxon>Actinomycetes</taxon>
        <taxon>Micromonosporales</taxon>
        <taxon>Micromonosporaceae</taxon>
        <taxon>Actinoplanes</taxon>
    </lineage>
</organism>
<feature type="transmembrane region" description="Helical" evidence="6">
    <location>
        <begin position="169"/>
        <end position="187"/>
    </location>
</feature>